<name>A0A059FDD1_9PROT</name>
<sequence>MIALHTLALFILGLVMLAMAAGLDAMIRLDVSGWVQLLLAGFGVYLIVMAWFSLRFDRRRAAVLETGASQPVVFEINRTSDGESAAYLAEVTVGDEVWITPLRISRRVRKLRKQGELDGEAWLDGEGRLVALAHEGEQLRVMPFPRRKRFGKKDRKKKKT</sequence>
<keyword evidence="1" id="KW-0812">Transmembrane</keyword>
<proteinExistence type="predicted"/>
<accession>A0A059FDD1</accession>
<dbReference type="OrthoDB" id="7619673at2"/>
<reference evidence="2 3" key="1">
    <citation type="journal article" date="2014" name="Antonie Van Leeuwenhoek">
        <title>Hyphomonas beringensis sp. nov. and Hyphomonas chukchiensis sp. nov., isolated from surface seawater of the Bering Sea and Chukchi Sea.</title>
        <authorList>
            <person name="Li C."/>
            <person name="Lai Q."/>
            <person name="Li G."/>
            <person name="Dong C."/>
            <person name="Wang J."/>
            <person name="Liao Y."/>
            <person name="Shao Z."/>
        </authorList>
    </citation>
    <scope>NUCLEOTIDE SEQUENCE [LARGE SCALE GENOMIC DNA]</scope>
    <source>
        <strain evidence="2 3">VP2</strain>
    </source>
</reference>
<evidence type="ECO:0000313" key="2">
    <source>
        <dbReference type="EMBL" id="KCZ88518.1"/>
    </source>
</evidence>
<feature type="transmembrane region" description="Helical" evidence="1">
    <location>
        <begin position="36"/>
        <end position="54"/>
    </location>
</feature>
<keyword evidence="1" id="KW-0472">Membrane</keyword>
<dbReference type="AlphaFoldDB" id="A0A059FDD1"/>
<protein>
    <submittedName>
        <fullName evidence="2">Uncharacterized protein</fullName>
    </submittedName>
</protein>
<dbReference type="RefSeq" id="WP_035581259.1">
    <property type="nucleotide sequence ID" value="NZ_ARYJ01000005.1"/>
</dbReference>
<dbReference type="STRING" id="1280952.HJA_09124"/>
<dbReference type="PATRIC" id="fig|1280952.3.peg.1820"/>
<gene>
    <name evidence="2" type="ORF">HJA_09124</name>
</gene>
<keyword evidence="3" id="KW-1185">Reference proteome</keyword>
<organism evidence="2 3">
    <name type="scientific">Hyphomonas jannaschiana VP2</name>
    <dbReference type="NCBI Taxonomy" id="1280952"/>
    <lineage>
        <taxon>Bacteria</taxon>
        <taxon>Pseudomonadati</taxon>
        <taxon>Pseudomonadota</taxon>
        <taxon>Alphaproteobacteria</taxon>
        <taxon>Hyphomonadales</taxon>
        <taxon>Hyphomonadaceae</taxon>
        <taxon>Hyphomonas</taxon>
    </lineage>
</organism>
<dbReference type="Proteomes" id="UP000024816">
    <property type="component" value="Unassembled WGS sequence"/>
</dbReference>
<keyword evidence="1" id="KW-1133">Transmembrane helix</keyword>
<evidence type="ECO:0000256" key="1">
    <source>
        <dbReference type="SAM" id="Phobius"/>
    </source>
</evidence>
<evidence type="ECO:0000313" key="3">
    <source>
        <dbReference type="Proteomes" id="UP000024816"/>
    </source>
</evidence>
<dbReference type="EMBL" id="ARYJ01000005">
    <property type="protein sequence ID" value="KCZ88518.1"/>
    <property type="molecule type" value="Genomic_DNA"/>
</dbReference>
<comment type="caution">
    <text evidence="2">The sequence shown here is derived from an EMBL/GenBank/DDBJ whole genome shotgun (WGS) entry which is preliminary data.</text>
</comment>